<keyword evidence="5" id="KW-1185">Reference proteome</keyword>
<dbReference type="HOGENOM" id="CLU_019279_2_7_1"/>
<dbReference type="InterPro" id="IPR017441">
    <property type="entry name" value="Protein_kinase_ATP_BS"/>
</dbReference>
<organism evidence="4 5">
    <name type="scientific">Hebeloma cylindrosporum</name>
    <dbReference type="NCBI Taxonomy" id="76867"/>
    <lineage>
        <taxon>Eukaryota</taxon>
        <taxon>Fungi</taxon>
        <taxon>Dikarya</taxon>
        <taxon>Basidiomycota</taxon>
        <taxon>Agaricomycotina</taxon>
        <taxon>Agaricomycetes</taxon>
        <taxon>Agaricomycetidae</taxon>
        <taxon>Agaricales</taxon>
        <taxon>Agaricineae</taxon>
        <taxon>Hymenogastraceae</taxon>
        <taxon>Hebeloma</taxon>
    </lineage>
</organism>
<dbReference type="PROSITE" id="PS00107">
    <property type="entry name" value="PROTEIN_KINASE_ATP"/>
    <property type="match status" value="1"/>
</dbReference>
<dbReference type="SMART" id="SM00220">
    <property type="entry name" value="S_TKc"/>
    <property type="match status" value="1"/>
</dbReference>
<name>A0A0C2Y0J4_HEBCY</name>
<dbReference type="AlphaFoldDB" id="A0A0C2Y0J4"/>
<dbReference type="InterPro" id="IPR000719">
    <property type="entry name" value="Prot_kinase_dom"/>
</dbReference>
<reference evidence="4 5" key="1">
    <citation type="submission" date="2014-04" db="EMBL/GenBank/DDBJ databases">
        <authorList>
            <consortium name="DOE Joint Genome Institute"/>
            <person name="Kuo A."/>
            <person name="Gay G."/>
            <person name="Dore J."/>
            <person name="Kohler A."/>
            <person name="Nagy L.G."/>
            <person name="Floudas D."/>
            <person name="Copeland A."/>
            <person name="Barry K.W."/>
            <person name="Cichocki N."/>
            <person name="Veneault-Fourrey C."/>
            <person name="LaButti K."/>
            <person name="Lindquist E.A."/>
            <person name="Lipzen A."/>
            <person name="Lundell T."/>
            <person name="Morin E."/>
            <person name="Murat C."/>
            <person name="Sun H."/>
            <person name="Tunlid A."/>
            <person name="Henrissat B."/>
            <person name="Grigoriev I.V."/>
            <person name="Hibbett D.S."/>
            <person name="Martin F."/>
            <person name="Nordberg H.P."/>
            <person name="Cantor M.N."/>
            <person name="Hua S.X."/>
        </authorList>
    </citation>
    <scope>NUCLEOTIDE SEQUENCE [LARGE SCALE GENOMIC DNA]</scope>
    <source>
        <strain evidence="5">h7</strain>
    </source>
</reference>
<evidence type="ECO:0000256" key="1">
    <source>
        <dbReference type="PROSITE-ProRule" id="PRU10141"/>
    </source>
</evidence>
<dbReference type="STRING" id="686832.A0A0C2Y0J4"/>
<dbReference type="InterPro" id="IPR011009">
    <property type="entry name" value="Kinase-like_dom_sf"/>
</dbReference>
<dbReference type="Proteomes" id="UP000053424">
    <property type="component" value="Unassembled WGS sequence"/>
</dbReference>
<feature type="domain" description="Protein kinase" evidence="3">
    <location>
        <begin position="38"/>
        <end position="315"/>
    </location>
</feature>
<evidence type="ECO:0000256" key="2">
    <source>
        <dbReference type="SAM" id="MobiDB-lite"/>
    </source>
</evidence>
<feature type="binding site" evidence="1">
    <location>
        <position position="67"/>
    </location>
    <ligand>
        <name>ATP</name>
        <dbReference type="ChEBI" id="CHEBI:30616"/>
    </ligand>
</feature>
<accession>A0A0C2Y0J4</accession>
<dbReference type="EMBL" id="KN831776">
    <property type="protein sequence ID" value="KIM43398.1"/>
    <property type="molecule type" value="Genomic_DNA"/>
</dbReference>
<dbReference type="SUPFAM" id="SSF56112">
    <property type="entry name" value="Protein kinase-like (PK-like)"/>
    <property type="match status" value="1"/>
</dbReference>
<dbReference type="GO" id="GO:0005524">
    <property type="term" value="F:ATP binding"/>
    <property type="evidence" value="ECO:0007669"/>
    <property type="project" value="UniProtKB-UniRule"/>
</dbReference>
<reference evidence="5" key="2">
    <citation type="submission" date="2015-01" db="EMBL/GenBank/DDBJ databases">
        <title>Evolutionary Origins and Diversification of the Mycorrhizal Mutualists.</title>
        <authorList>
            <consortium name="DOE Joint Genome Institute"/>
            <consortium name="Mycorrhizal Genomics Consortium"/>
            <person name="Kohler A."/>
            <person name="Kuo A."/>
            <person name="Nagy L.G."/>
            <person name="Floudas D."/>
            <person name="Copeland A."/>
            <person name="Barry K.W."/>
            <person name="Cichocki N."/>
            <person name="Veneault-Fourrey C."/>
            <person name="LaButti K."/>
            <person name="Lindquist E.A."/>
            <person name="Lipzen A."/>
            <person name="Lundell T."/>
            <person name="Morin E."/>
            <person name="Murat C."/>
            <person name="Riley R."/>
            <person name="Ohm R."/>
            <person name="Sun H."/>
            <person name="Tunlid A."/>
            <person name="Henrissat B."/>
            <person name="Grigoriev I.V."/>
            <person name="Hibbett D.S."/>
            <person name="Martin F."/>
        </authorList>
    </citation>
    <scope>NUCLEOTIDE SEQUENCE [LARGE SCALE GENOMIC DNA]</scope>
    <source>
        <strain evidence="5">h7</strain>
    </source>
</reference>
<evidence type="ECO:0000313" key="5">
    <source>
        <dbReference type="Proteomes" id="UP000053424"/>
    </source>
</evidence>
<dbReference type="PANTHER" id="PTHR11909">
    <property type="entry name" value="CASEIN KINASE-RELATED"/>
    <property type="match status" value="1"/>
</dbReference>
<dbReference type="CDD" id="cd14016">
    <property type="entry name" value="STKc_CK1"/>
    <property type="match status" value="1"/>
</dbReference>
<keyword evidence="1" id="KW-0067">ATP-binding</keyword>
<evidence type="ECO:0000313" key="4">
    <source>
        <dbReference type="EMBL" id="KIM43398.1"/>
    </source>
</evidence>
<dbReference type="PROSITE" id="PS50011">
    <property type="entry name" value="PROTEIN_KINASE_DOM"/>
    <property type="match status" value="1"/>
</dbReference>
<feature type="region of interest" description="Disordered" evidence="2">
    <location>
        <begin position="1"/>
        <end position="26"/>
    </location>
</feature>
<dbReference type="Gene3D" id="1.10.510.10">
    <property type="entry name" value="Transferase(Phosphotransferase) domain 1"/>
    <property type="match status" value="1"/>
</dbReference>
<proteinExistence type="predicted"/>
<dbReference type="InterPro" id="IPR050235">
    <property type="entry name" value="CK1_Ser-Thr_kinase"/>
</dbReference>
<keyword evidence="1" id="KW-0547">Nucleotide-binding</keyword>
<protein>
    <recommendedName>
        <fullName evidence="3">Protein kinase domain-containing protein</fullName>
    </recommendedName>
</protein>
<dbReference type="GO" id="GO:0004672">
    <property type="term" value="F:protein kinase activity"/>
    <property type="evidence" value="ECO:0007669"/>
    <property type="project" value="InterPro"/>
</dbReference>
<gene>
    <name evidence="4" type="ORF">M413DRAFT_444226</name>
</gene>
<evidence type="ECO:0000259" key="3">
    <source>
        <dbReference type="PROSITE" id="PS50011"/>
    </source>
</evidence>
<dbReference type="Pfam" id="PF00069">
    <property type="entry name" value="Pkinase"/>
    <property type="match status" value="1"/>
</dbReference>
<dbReference type="OrthoDB" id="5979581at2759"/>
<sequence>MAKVNESILSSEQDYSDSEGSEVSVQKPPAIPSVIANWWLNENLGSGYSGSIFKATHLHTHQVVALKIQFVNHECPTNRYERHLYPLLQGGVGMPNLYASGVQGAWDYLAIDLLGSSLDSLHRRSGKETMDLRSVCSIAIQVILRLQFMHHRGVLHRDIQLGNCVIGLPPNEKTIYMIDFGFSKRYIDPYTGRHIPDSKLKRDFIGNYWFSSINVHCRGKVPSRRDDLEAAALMFIHLLTPRGLSWTRNGVPKTTEAHNRLKAEKRSATPESLCRGLPSEFEDFLAYTRRLKFLECPDYDRWADNFRDLAKDEGFTNVDDFVWPPPIAVAPPVTTINTPLRARTPAIPRNELSAILNGLTNLRLEPQAVLADRTNTQEVPRKTSDDVVKRPIGSGEMIVISSDSETRDQVPRGFQPSKAHRLKQLADKASNATDNGALSQNVKEFKEILQMNSSRALTKEAFYFLDVLFKQLDDPSVFVKPARTSRHHSFNEQVPEKEPSYIKLGVVARLRMEVYRCTTNKALAAMVSDFAKVTNKSTGRTITKDGFAFLDGLSERLKVLQ</sequence>